<comment type="subcellular location">
    <subcellularLocation>
        <location evidence="1">Membrane</location>
        <topology evidence="1">Multi-pass membrane protein</topology>
    </subcellularLocation>
</comment>
<keyword evidence="4 5" id="KW-0472">Membrane</keyword>
<feature type="transmembrane region" description="Helical" evidence="5">
    <location>
        <begin position="44"/>
        <end position="64"/>
    </location>
</feature>
<protein>
    <submittedName>
        <fullName evidence="6">DoxX family protein</fullName>
    </submittedName>
</protein>
<dbReference type="RefSeq" id="WP_020512372.1">
    <property type="nucleotide sequence ID" value="NZ_JBIAZU010000006.1"/>
</dbReference>
<accession>A0ABW6WLH1</accession>
<keyword evidence="7" id="KW-1185">Reference proteome</keyword>
<evidence type="ECO:0000256" key="3">
    <source>
        <dbReference type="ARBA" id="ARBA00022989"/>
    </source>
</evidence>
<evidence type="ECO:0000256" key="5">
    <source>
        <dbReference type="SAM" id="Phobius"/>
    </source>
</evidence>
<dbReference type="Pfam" id="PF13564">
    <property type="entry name" value="DoxX_2"/>
    <property type="match status" value="1"/>
</dbReference>
<organism evidence="6 7">
    <name type="scientific">Paractinoplanes globisporus</name>
    <dbReference type="NCBI Taxonomy" id="113565"/>
    <lineage>
        <taxon>Bacteria</taxon>
        <taxon>Bacillati</taxon>
        <taxon>Actinomycetota</taxon>
        <taxon>Actinomycetes</taxon>
        <taxon>Micromonosporales</taxon>
        <taxon>Micromonosporaceae</taxon>
        <taxon>Paractinoplanes</taxon>
    </lineage>
</organism>
<reference evidence="6 7" key="1">
    <citation type="submission" date="2024-10" db="EMBL/GenBank/DDBJ databases">
        <title>The Natural Products Discovery Center: Release of the First 8490 Sequenced Strains for Exploring Actinobacteria Biosynthetic Diversity.</title>
        <authorList>
            <person name="Kalkreuter E."/>
            <person name="Kautsar S.A."/>
            <person name="Yang D."/>
            <person name="Bader C.D."/>
            <person name="Teijaro C.N."/>
            <person name="Fluegel L."/>
            <person name="Davis C.M."/>
            <person name="Simpson J.R."/>
            <person name="Lauterbach L."/>
            <person name="Steele A.D."/>
            <person name="Gui C."/>
            <person name="Meng S."/>
            <person name="Li G."/>
            <person name="Viehrig K."/>
            <person name="Ye F."/>
            <person name="Su P."/>
            <person name="Kiefer A.F."/>
            <person name="Nichols A."/>
            <person name="Cepeda A.J."/>
            <person name="Yan W."/>
            <person name="Fan B."/>
            <person name="Jiang Y."/>
            <person name="Adhikari A."/>
            <person name="Zheng C.-J."/>
            <person name="Schuster L."/>
            <person name="Cowan T.M."/>
            <person name="Smanski M.J."/>
            <person name="Chevrette M.G."/>
            <person name="De Carvalho L.P.S."/>
            <person name="Shen B."/>
        </authorList>
    </citation>
    <scope>NUCLEOTIDE SEQUENCE [LARGE SCALE GENOMIC DNA]</scope>
    <source>
        <strain evidence="6 7">NPDC000087</strain>
    </source>
</reference>
<dbReference type="EMBL" id="JBIAZU010000006">
    <property type="protein sequence ID" value="MFF5294129.1"/>
    <property type="molecule type" value="Genomic_DNA"/>
</dbReference>
<feature type="transmembrane region" description="Helical" evidence="5">
    <location>
        <begin position="100"/>
        <end position="118"/>
    </location>
</feature>
<evidence type="ECO:0000313" key="7">
    <source>
        <dbReference type="Proteomes" id="UP001602245"/>
    </source>
</evidence>
<proteinExistence type="predicted"/>
<evidence type="ECO:0000256" key="4">
    <source>
        <dbReference type="ARBA" id="ARBA00023136"/>
    </source>
</evidence>
<gene>
    <name evidence="6" type="ORF">ACFY35_32240</name>
</gene>
<keyword evidence="3 5" id="KW-1133">Transmembrane helix</keyword>
<keyword evidence="2 5" id="KW-0812">Transmembrane</keyword>
<comment type="caution">
    <text evidence="6">The sequence shown here is derived from an EMBL/GenBank/DDBJ whole genome shotgun (WGS) entry which is preliminary data.</text>
</comment>
<name>A0ABW6WLH1_9ACTN</name>
<evidence type="ECO:0000256" key="1">
    <source>
        <dbReference type="ARBA" id="ARBA00004141"/>
    </source>
</evidence>
<evidence type="ECO:0000256" key="2">
    <source>
        <dbReference type="ARBA" id="ARBA00022692"/>
    </source>
</evidence>
<dbReference type="InterPro" id="IPR032808">
    <property type="entry name" value="DoxX"/>
</dbReference>
<sequence>MNIALWIIAAVLAVLFLASGLQKLTQPYEKLAKTMRWADKLGATAVKAIGVLEVLAAVGLILPAALGIAPVLVPLAATGLVLLMAGAIITHLRLGETQPLAMNIALLVLAAVVVWGRFGPYSFTS</sequence>
<feature type="transmembrane region" description="Helical" evidence="5">
    <location>
        <begin position="71"/>
        <end position="94"/>
    </location>
</feature>
<evidence type="ECO:0000313" key="6">
    <source>
        <dbReference type="EMBL" id="MFF5294129.1"/>
    </source>
</evidence>
<dbReference type="Proteomes" id="UP001602245">
    <property type="component" value="Unassembled WGS sequence"/>
</dbReference>